<organism evidence="1 2">
    <name type="scientific">Longibacter salinarum</name>
    <dbReference type="NCBI Taxonomy" id="1850348"/>
    <lineage>
        <taxon>Bacteria</taxon>
        <taxon>Pseudomonadati</taxon>
        <taxon>Rhodothermota</taxon>
        <taxon>Rhodothermia</taxon>
        <taxon>Rhodothermales</taxon>
        <taxon>Salisaetaceae</taxon>
        <taxon>Longibacter</taxon>
    </lineage>
</organism>
<evidence type="ECO:0008006" key="3">
    <source>
        <dbReference type="Google" id="ProtNLM"/>
    </source>
</evidence>
<reference evidence="1 2" key="1">
    <citation type="submission" date="2017-10" db="EMBL/GenBank/DDBJ databases">
        <title>Draft genome of Longibacter Salinarum.</title>
        <authorList>
            <person name="Goh K.M."/>
            <person name="Shamsir M.S."/>
            <person name="Lim S.W."/>
        </authorList>
    </citation>
    <scope>NUCLEOTIDE SEQUENCE [LARGE SCALE GENOMIC DNA]</scope>
    <source>
        <strain evidence="1 2">KCTC 52045</strain>
    </source>
</reference>
<protein>
    <recommendedName>
        <fullName evidence="3">DUF1611 domain-containing protein</fullName>
    </recommendedName>
</protein>
<dbReference type="SUPFAM" id="SSF52540">
    <property type="entry name" value="P-loop containing nucleoside triphosphate hydrolases"/>
    <property type="match status" value="1"/>
</dbReference>
<gene>
    <name evidence="1" type="ORF">CRI94_05140</name>
</gene>
<sequence length="369" mass="38743">MNDAARTSTTSIQPDLIASSTARCQLGPDIEISPYVVAEAGYTVAVRALEEKTHYNQVECCDGSFRTIRKGDVIIGVLGERQALKGYSGEIPRHVEAGDTLHVLNLGGIIGHCASALPDLGPALRVEVLGAPVVHRNDRTVHARIQDGALEPKHTLTDSVPLVMVSGTAMNTGKTMAACRLVQGLTESGYSVAAAKLTGASLMRDVRKMKSHGATNVATFTDAGVVCSTKGDMAPVAKGIVHHLNQAAPDVIVLELGDGFIGYYGVDDLLSDRELQHHTAAHVVAATDLAGAWAAERMFFERYRAPITAITGPVTDNAVGRRYIQTQLGISAMNALQQPNKLTAAVRATLDGAASPVVAGSAHVAQDAA</sequence>
<dbReference type="EMBL" id="PDEQ01000002">
    <property type="protein sequence ID" value="PEN14417.1"/>
    <property type="molecule type" value="Genomic_DNA"/>
</dbReference>
<dbReference type="Proteomes" id="UP000220102">
    <property type="component" value="Unassembled WGS sequence"/>
</dbReference>
<dbReference type="InterPro" id="IPR027417">
    <property type="entry name" value="P-loop_NTPase"/>
</dbReference>
<dbReference type="AlphaFoldDB" id="A0A2A8D0T6"/>
<dbReference type="CDD" id="cd01983">
    <property type="entry name" value="SIMIBI"/>
    <property type="match status" value="1"/>
</dbReference>
<evidence type="ECO:0000313" key="2">
    <source>
        <dbReference type="Proteomes" id="UP000220102"/>
    </source>
</evidence>
<dbReference type="Gene3D" id="3.40.50.300">
    <property type="entry name" value="P-loop containing nucleotide triphosphate hydrolases"/>
    <property type="match status" value="1"/>
</dbReference>
<name>A0A2A8D0T6_9BACT</name>
<proteinExistence type="predicted"/>
<accession>A0A2A8D0T6</accession>
<keyword evidence="2" id="KW-1185">Reference proteome</keyword>
<evidence type="ECO:0000313" key="1">
    <source>
        <dbReference type="EMBL" id="PEN14417.1"/>
    </source>
</evidence>
<comment type="caution">
    <text evidence="1">The sequence shown here is derived from an EMBL/GenBank/DDBJ whole genome shotgun (WGS) entry which is preliminary data.</text>
</comment>